<dbReference type="AlphaFoldDB" id="A0A518CI79"/>
<comment type="catalytic activity">
    <reaction evidence="1">
        <text>5-amino-6-(5-phospho-D-ribosylamino)uracil + H2O = 5,6-diaminouracil + D-ribose 5-phosphate</text>
        <dbReference type="Rhea" id="RHEA:55020"/>
        <dbReference type="ChEBI" id="CHEBI:15377"/>
        <dbReference type="ChEBI" id="CHEBI:46252"/>
        <dbReference type="ChEBI" id="CHEBI:58453"/>
        <dbReference type="ChEBI" id="CHEBI:78346"/>
    </reaction>
</comment>
<name>A0A518CI79_9PLAN</name>
<evidence type="ECO:0000259" key="3">
    <source>
        <dbReference type="Pfam" id="PF08719"/>
    </source>
</evidence>
<dbReference type="KEGG" id="plon:Pla110_06240"/>
<evidence type="ECO:0000256" key="2">
    <source>
        <dbReference type="ARBA" id="ARBA00000751"/>
    </source>
</evidence>
<reference evidence="4 5" key="1">
    <citation type="submission" date="2019-02" db="EMBL/GenBank/DDBJ databases">
        <title>Deep-cultivation of Planctomycetes and their phenomic and genomic characterization uncovers novel biology.</title>
        <authorList>
            <person name="Wiegand S."/>
            <person name="Jogler M."/>
            <person name="Boedeker C."/>
            <person name="Pinto D."/>
            <person name="Vollmers J."/>
            <person name="Rivas-Marin E."/>
            <person name="Kohn T."/>
            <person name="Peeters S.H."/>
            <person name="Heuer A."/>
            <person name="Rast P."/>
            <person name="Oberbeckmann S."/>
            <person name="Bunk B."/>
            <person name="Jeske O."/>
            <person name="Meyerdierks A."/>
            <person name="Storesund J.E."/>
            <person name="Kallscheuer N."/>
            <person name="Luecker S."/>
            <person name="Lage O.M."/>
            <person name="Pohl T."/>
            <person name="Merkel B.J."/>
            <person name="Hornburger P."/>
            <person name="Mueller R.-W."/>
            <person name="Bruemmer F."/>
            <person name="Labrenz M."/>
            <person name="Spormann A.M."/>
            <person name="Op den Camp H."/>
            <person name="Overmann J."/>
            <person name="Amann R."/>
            <person name="Jetten M.S.M."/>
            <person name="Mascher T."/>
            <person name="Medema M.H."/>
            <person name="Devos D.P."/>
            <person name="Kaster A.-K."/>
            <person name="Ovreas L."/>
            <person name="Rohde M."/>
            <person name="Galperin M.Y."/>
            <person name="Jogler C."/>
        </authorList>
    </citation>
    <scope>NUCLEOTIDE SEQUENCE [LARGE SCALE GENOMIC DNA]</scope>
    <source>
        <strain evidence="4 5">Pla110</strain>
    </source>
</reference>
<dbReference type="InterPro" id="IPR012816">
    <property type="entry name" value="NADAR"/>
</dbReference>
<dbReference type="EMBL" id="CP036281">
    <property type="protein sequence ID" value="QDU78920.1"/>
    <property type="molecule type" value="Genomic_DNA"/>
</dbReference>
<dbReference type="NCBIfam" id="TIGR02464">
    <property type="entry name" value="ribofla_fusion"/>
    <property type="match status" value="1"/>
</dbReference>
<feature type="domain" description="NADAR" evidence="3">
    <location>
        <begin position="5"/>
        <end position="143"/>
    </location>
</feature>
<evidence type="ECO:0000313" key="5">
    <source>
        <dbReference type="Proteomes" id="UP000317178"/>
    </source>
</evidence>
<keyword evidence="5" id="KW-1185">Reference proteome</keyword>
<dbReference type="Gene3D" id="1.10.357.40">
    <property type="entry name" value="YbiA-like"/>
    <property type="match status" value="1"/>
</dbReference>
<gene>
    <name evidence="4" type="primary">ybiA</name>
    <name evidence="4" type="ORF">Pla110_06240</name>
</gene>
<dbReference type="Pfam" id="PF08719">
    <property type="entry name" value="NADAR"/>
    <property type="match status" value="1"/>
</dbReference>
<dbReference type="InterPro" id="IPR037238">
    <property type="entry name" value="YbiA-like_sf"/>
</dbReference>
<dbReference type="RefSeq" id="WP_144993046.1">
    <property type="nucleotide sequence ID" value="NZ_CP036281.1"/>
</dbReference>
<evidence type="ECO:0000256" key="1">
    <source>
        <dbReference type="ARBA" id="ARBA00000022"/>
    </source>
</evidence>
<dbReference type="Proteomes" id="UP000317178">
    <property type="component" value="Chromosome"/>
</dbReference>
<protein>
    <submittedName>
        <fullName evidence="4">Swarming motility protein YbiA</fullName>
    </submittedName>
</protein>
<evidence type="ECO:0000313" key="4">
    <source>
        <dbReference type="EMBL" id="QDU78920.1"/>
    </source>
</evidence>
<dbReference type="CDD" id="cd15457">
    <property type="entry name" value="NADAR"/>
    <property type="match status" value="1"/>
</dbReference>
<comment type="catalytic activity">
    <reaction evidence="2">
        <text>2,5-diamino-6-hydroxy-4-(5-phosphoribosylamino)-pyrimidine + H2O = 2,5,6-triamino-4-hydroxypyrimidine + D-ribose 5-phosphate</text>
        <dbReference type="Rhea" id="RHEA:23436"/>
        <dbReference type="ChEBI" id="CHEBI:15377"/>
        <dbReference type="ChEBI" id="CHEBI:58614"/>
        <dbReference type="ChEBI" id="CHEBI:78346"/>
        <dbReference type="ChEBI" id="CHEBI:137796"/>
    </reaction>
</comment>
<dbReference type="OrthoDB" id="67297at2"/>
<organism evidence="4 5">
    <name type="scientific">Polystyrenella longa</name>
    <dbReference type="NCBI Taxonomy" id="2528007"/>
    <lineage>
        <taxon>Bacteria</taxon>
        <taxon>Pseudomonadati</taxon>
        <taxon>Planctomycetota</taxon>
        <taxon>Planctomycetia</taxon>
        <taxon>Planctomycetales</taxon>
        <taxon>Planctomycetaceae</taxon>
        <taxon>Polystyrenella</taxon>
    </lineage>
</organism>
<sequence length="148" mass="16977">MAIGFYTTKDEYGEFSNFSAFGIELDGQWYPTSEHYFQAQKFEDAGYCEKIRLAKSPMIAARLGRSRKVRIRGDWEDAKIDVMRTAVRKKFATHAELAKLLLSTGEEELFEVAPGDYFWGCGKDGSGQNWLGQILMEVREELRNEIES</sequence>
<dbReference type="SUPFAM" id="SSF143990">
    <property type="entry name" value="YbiA-like"/>
    <property type="match status" value="1"/>
</dbReference>
<proteinExistence type="predicted"/>
<accession>A0A518CI79</accession>